<feature type="compositionally biased region" description="Low complexity" evidence="1">
    <location>
        <begin position="365"/>
        <end position="386"/>
    </location>
</feature>
<evidence type="ECO:0000256" key="1">
    <source>
        <dbReference type="SAM" id="MobiDB-lite"/>
    </source>
</evidence>
<reference evidence="3" key="1">
    <citation type="submission" date="2023-10" db="EMBL/GenBank/DDBJ databases">
        <title>Genome assembly of Pristionchus species.</title>
        <authorList>
            <person name="Yoshida K."/>
            <person name="Sommer R.J."/>
        </authorList>
    </citation>
    <scope>NUCLEOTIDE SEQUENCE</scope>
    <source>
        <strain evidence="3">RS5133</strain>
    </source>
</reference>
<gene>
    <name evidence="3" type="ORF">PFISCL1PPCAC_11214</name>
</gene>
<keyword evidence="4" id="KW-1185">Reference proteome</keyword>
<evidence type="ECO:0000313" key="3">
    <source>
        <dbReference type="EMBL" id="GMT19917.1"/>
    </source>
</evidence>
<keyword evidence="2" id="KW-0732">Signal</keyword>
<accession>A0AAV5VPF8</accession>
<dbReference type="EMBL" id="BTSY01000003">
    <property type="protein sequence ID" value="GMT19917.1"/>
    <property type="molecule type" value="Genomic_DNA"/>
</dbReference>
<organism evidence="3 4">
    <name type="scientific">Pristionchus fissidentatus</name>
    <dbReference type="NCBI Taxonomy" id="1538716"/>
    <lineage>
        <taxon>Eukaryota</taxon>
        <taxon>Metazoa</taxon>
        <taxon>Ecdysozoa</taxon>
        <taxon>Nematoda</taxon>
        <taxon>Chromadorea</taxon>
        <taxon>Rhabditida</taxon>
        <taxon>Rhabditina</taxon>
        <taxon>Diplogasteromorpha</taxon>
        <taxon>Diplogasteroidea</taxon>
        <taxon>Neodiplogasteridae</taxon>
        <taxon>Pristionchus</taxon>
    </lineage>
</organism>
<proteinExistence type="predicted"/>
<evidence type="ECO:0000256" key="2">
    <source>
        <dbReference type="SAM" id="SignalP"/>
    </source>
</evidence>
<comment type="caution">
    <text evidence="3">The sequence shown here is derived from an EMBL/GenBank/DDBJ whole genome shotgun (WGS) entry which is preliminary data.</text>
</comment>
<sequence>MRTVIASILLLTGACYAFVEFSKSALYDVYDFEGEISIPKCNVGCRIYASTGGYFQTSNDGLDPYAKNLIIVDNDNNKRYSIASIASGKDAQKRKIPLDFKSPSRITVVNENDKDDKKYNMVLYVVDLATASDNHDYEMYDIYDVMYPAGTVLTTNTDIVTFMGVHPFFVSAQPSNQPNSASGRLTGFDNALNANSDGCPYSFQTPPDSPTFPGFNMFFPGPIGSIVYGKQGPMKVTVNDGNSRVFDLSMDGCIVSNGFSGCSRPGVGPLPTFRFPQREVQDSVVLSSNTDDYAVTMTVLPQLKDGSKIKIDDNTGFGSKTITGSTATNVHFDKTENIFIGVTKLSTPEGYIIRYNTTLVPKPPTATGTTTVSSSTTVEMTSPTTSGVEKRTSLNVLALLVGSLLMRFE</sequence>
<feature type="region of interest" description="Disordered" evidence="1">
    <location>
        <begin position="364"/>
        <end position="386"/>
    </location>
</feature>
<evidence type="ECO:0000313" key="4">
    <source>
        <dbReference type="Proteomes" id="UP001432322"/>
    </source>
</evidence>
<protein>
    <submittedName>
        <fullName evidence="3">Uncharacterized protein</fullName>
    </submittedName>
</protein>
<name>A0AAV5VPF8_9BILA</name>
<dbReference type="AlphaFoldDB" id="A0AAV5VPF8"/>
<feature type="chain" id="PRO_5043630156" evidence="2">
    <location>
        <begin position="18"/>
        <end position="409"/>
    </location>
</feature>
<feature type="signal peptide" evidence="2">
    <location>
        <begin position="1"/>
        <end position="17"/>
    </location>
</feature>
<dbReference type="PROSITE" id="PS51257">
    <property type="entry name" value="PROKAR_LIPOPROTEIN"/>
    <property type="match status" value="1"/>
</dbReference>
<dbReference type="Proteomes" id="UP001432322">
    <property type="component" value="Unassembled WGS sequence"/>
</dbReference>